<dbReference type="PANTHER" id="PTHR43214:SF43">
    <property type="entry name" value="TWO-COMPONENT RESPONSE REGULATOR"/>
    <property type="match status" value="1"/>
</dbReference>
<feature type="domain" description="HTH luxR-type" evidence="2">
    <location>
        <begin position="142"/>
        <end position="207"/>
    </location>
</feature>
<dbReference type="SMART" id="SM00421">
    <property type="entry name" value="HTH_LUXR"/>
    <property type="match status" value="1"/>
</dbReference>
<accession>A0A212JQN8</accession>
<organism evidence="3">
    <name type="scientific">uncultured Dysgonomonas sp</name>
    <dbReference type="NCBI Taxonomy" id="206096"/>
    <lineage>
        <taxon>Bacteria</taxon>
        <taxon>Pseudomonadati</taxon>
        <taxon>Bacteroidota</taxon>
        <taxon>Bacteroidia</taxon>
        <taxon>Bacteroidales</taxon>
        <taxon>Dysgonomonadaceae</taxon>
        <taxon>Dysgonomonas</taxon>
        <taxon>environmental samples</taxon>
    </lineage>
</organism>
<dbReference type="SUPFAM" id="SSF52172">
    <property type="entry name" value="CheY-like"/>
    <property type="match status" value="1"/>
</dbReference>
<dbReference type="InterPro" id="IPR011006">
    <property type="entry name" value="CheY-like_superfamily"/>
</dbReference>
<dbReference type="InterPro" id="IPR039420">
    <property type="entry name" value="WalR-like"/>
</dbReference>
<name>A0A212JQN8_9BACT</name>
<dbReference type="GO" id="GO:0003677">
    <property type="term" value="F:DNA binding"/>
    <property type="evidence" value="ECO:0007669"/>
    <property type="project" value="UniProtKB-KW"/>
</dbReference>
<sequence length="216" mass="24662">MKDVIIVDRQDITRIGIETLISDTNKASSVQVADSKGDLVKMLTTTPDAVVILDYTLSDFGSVDELLNVGYRFSQSRWLLFSEELSYDFLRRLIMSSESFSVVLKSCELDEINMGLLHIFRGERFICGRVTNQLLQSQKPVTESLDHILTVTEKEILKEIALGRTTKEIASNRNLSFHTIITHRKNIFRKLEVNNVHEAIKYAMRAGLVDLAEYYI</sequence>
<dbReference type="GO" id="GO:0006355">
    <property type="term" value="P:regulation of DNA-templated transcription"/>
    <property type="evidence" value="ECO:0007669"/>
    <property type="project" value="InterPro"/>
</dbReference>
<gene>
    <name evidence="3" type="ORF">KL86DYS1_30079</name>
</gene>
<evidence type="ECO:0000259" key="2">
    <source>
        <dbReference type="PROSITE" id="PS50043"/>
    </source>
</evidence>
<keyword evidence="1" id="KW-0238">DNA-binding</keyword>
<evidence type="ECO:0000256" key="1">
    <source>
        <dbReference type="ARBA" id="ARBA00023125"/>
    </source>
</evidence>
<dbReference type="PANTHER" id="PTHR43214">
    <property type="entry name" value="TWO-COMPONENT RESPONSE REGULATOR"/>
    <property type="match status" value="1"/>
</dbReference>
<dbReference type="PRINTS" id="PR00038">
    <property type="entry name" value="HTHLUXR"/>
</dbReference>
<dbReference type="PROSITE" id="PS50043">
    <property type="entry name" value="HTH_LUXR_2"/>
    <property type="match status" value="1"/>
</dbReference>
<dbReference type="SUPFAM" id="SSF46894">
    <property type="entry name" value="C-terminal effector domain of the bipartite response regulators"/>
    <property type="match status" value="1"/>
</dbReference>
<proteinExistence type="predicted"/>
<dbReference type="EMBL" id="FLUM01000003">
    <property type="protein sequence ID" value="SBW01763.1"/>
    <property type="molecule type" value="Genomic_DNA"/>
</dbReference>
<dbReference type="CDD" id="cd06170">
    <property type="entry name" value="LuxR_C_like"/>
    <property type="match status" value="1"/>
</dbReference>
<dbReference type="RefSeq" id="WP_296941770.1">
    <property type="nucleotide sequence ID" value="NZ_LT599032.1"/>
</dbReference>
<dbReference type="AlphaFoldDB" id="A0A212JQN8"/>
<dbReference type="InterPro" id="IPR000792">
    <property type="entry name" value="Tscrpt_reg_LuxR_C"/>
</dbReference>
<dbReference type="InterPro" id="IPR016032">
    <property type="entry name" value="Sig_transdc_resp-reg_C-effctor"/>
</dbReference>
<dbReference type="Pfam" id="PF00196">
    <property type="entry name" value="GerE"/>
    <property type="match status" value="1"/>
</dbReference>
<evidence type="ECO:0000313" key="3">
    <source>
        <dbReference type="EMBL" id="SBW01763.1"/>
    </source>
</evidence>
<protein>
    <recommendedName>
        <fullName evidence="2">HTH luxR-type domain-containing protein</fullName>
    </recommendedName>
</protein>
<reference evidence="3" key="1">
    <citation type="submission" date="2016-04" db="EMBL/GenBank/DDBJ databases">
        <authorList>
            <person name="Evans L.H."/>
            <person name="Alamgir A."/>
            <person name="Owens N."/>
            <person name="Weber N.D."/>
            <person name="Virtaneva K."/>
            <person name="Barbian K."/>
            <person name="Babar A."/>
            <person name="Rosenke K."/>
        </authorList>
    </citation>
    <scope>NUCLEOTIDE SEQUENCE</scope>
    <source>
        <strain evidence="3">86-1</strain>
    </source>
</reference>
<dbReference type="Gene3D" id="3.40.50.2300">
    <property type="match status" value="1"/>
</dbReference>